<dbReference type="AlphaFoldDB" id="J4CDF3"/>
<sequence length="603" mass="69515">MYNNGYFVLYTNCIIVLLIFLLLLYSVTLESNVKLDFPPLIYNQMKNIRLNIVNNIRNCIKNNNYIGFSSFDSNLFGLCAQAYKLNTHKPFEHWLYNTHTNKGIRHKSILNMKKTDPHSDQSKITLDLEVYRNENEKAGRVTLNITGSEKKLFDLLTECVKFYELDMDLRVVGGWVRDKLLKNENKDIDVAIPKMTGMEFCEYLNKFTKDNYGFSKTVGIVKRCPEQSKHLETATMSVLGFDVDFVNLRSEDYAADSRIPVMRIGTPYEDCMRRDFTVNALFYNITKNYIEDFTTKGIEDLNQSLIRTCSEPFETFMDDPLRTIRAVRFSSRLNFKLDSDLVKSINDEVLEALEHKVSRSRISQEIDNILSKSDIHEAFKQMYTFRMLHVLLNVPVRGEERVDKVSGVSEGMLSEALSLMDHVKKRNFEDVEHKYLYLAALVVPTRELGPVGKMTVADYLIKERLKLPNKYSSSANTISNGSLVFTDYLNCSERDRVSTGLAIRTVGPLWKESLAMSVTETNRVDYKEFEEVVSLAKEHGIEEAYNFKAPVTGSELTELLPKITSGPKFKAALEFQVKLMLQNENVTKDELKERLKSEFRELL</sequence>
<dbReference type="STRING" id="869250.J4CDF3"/>
<dbReference type="VEuPathDB" id="PiroplasmaDB:TOT_030000303"/>
<dbReference type="GO" id="GO:0005739">
    <property type="term" value="C:mitochondrion"/>
    <property type="evidence" value="ECO:0007669"/>
    <property type="project" value="UniProtKB-ARBA"/>
</dbReference>
<evidence type="ECO:0000256" key="1">
    <source>
        <dbReference type="ARBA" id="ARBA00007265"/>
    </source>
</evidence>
<keyword evidence="5" id="KW-0812">Transmembrane</keyword>
<dbReference type="RefSeq" id="XP_009691343.1">
    <property type="nucleotide sequence ID" value="XM_009693048.1"/>
</dbReference>
<dbReference type="Gene3D" id="3.30.460.10">
    <property type="entry name" value="Beta Polymerase, domain 2"/>
    <property type="match status" value="1"/>
</dbReference>
<feature type="domain" description="Poly A polymerase head" evidence="6">
    <location>
        <begin position="169"/>
        <end position="307"/>
    </location>
</feature>
<reference evidence="7 8" key="1">
    <citation type="journal article" date="2012" name="MBio">
        <title>Comparative genome analysis of three eukaryotic parasites with differing abilities to transform leukocytes reveals key mediators of Theileria-induced leukocyte transformation.</title>
        <authorList>
            <person name="Hayashida K."/>
            <person name="Hara Y."/>
            <person name="Abe T."/>
            <person name="Yamasaki C."/>
            <person name="Toyoda A."/>
            <person name="Kosuge T."/>
            <person name="Suzuki Y."/>
            <person name="Sato Y."/>
            <person name="Kawashima S."/>
            <person name="Katayama T."/>
            <person name="Wakaguri H."/>
            <person name="Inoue N."/>
            <person name="Homma K."/>
            <person name="Tada-Umezaki M."/>
            <person name="Yagi Y."/>
            <person name="Fujii Y."/>
            <person name="Habara T."/>
            <person name="Kanehisa M."/>
            <person name="Watanabe H."/>
            <person name="Ito K."/>
            <person name="Gojobori T."/>
            <person name="Sugawara H."/>
            <person name="Imanishi T."/>
            <person name="Weir W."/>
            <person name="Gardner M."/>
            <person name="Pain A."/>
            <person name="Shiels B."/>
            <person name="Hattori M."/>
            <person name="Nene V."/>
            <person name="Sugimoto C."/>
        </authorList>
    </citation>
    <scope>NUCLEOTIDE SEQUENCE [LARGE SCALE GENOMIC DNA]</scope>
    <source>
        <strain evidence="7 8">Shintoku</strain>
    </source>
</reference>
<dbReference type="FunFam" id="3.30.460.10:FF:000019">
    <property type="entry name" value="tRNA nucleotidyltransferase cca2"/>
    <property type="match status" value="1"/>
</dbReference>
<dbReference type="SUPFAM" id="SSF81891">
    <property type="entry name" value="Poly A polymerase C-terminal region-like"/>
    <property type="match status" value="1"/>
</dbReference>
<dbReference type="GO" id="GO:0052927">
    <property type="term" value="F:CC tRNA cytidylyltransferase activity"/>
    <property type="evidence" value="ECO:0007669"/>
    <property type="project" value="TreeGrafter"/>
</dbReference>
<dbReference type="GeneID" id="20715494"/>
<dbReference type="SUPFAM" id="SSF81301">
    <property type="entry name" value="Nucleotidyltransferase"/>
    <property type="match status" value="1"/>
</dbReference>
<dbReference type="Gene3D" id="1.10.3090.10">
    <property type="entry name" value="cca-adding enzyme, domain 2"/>
    <property type="match status" value="1"/>
</dbReference>
<dbReference type="InterPro" id="IPR002646">
    <property type="entry name" value="PolA_pol_head_dom"/>
</dbReference>
<dbReference type="InterPro" id="IPR043519">
    <property type="entry name" value="NT_sf"/>
</dbReference>
<keyword evidence="5" id="KW-0472">Membrane</keyword>
<dbReference type="OMA" id="IGPLWKE"/>
<comment type="similarity">
    <text evidence="1 4">Belongs to the tRNA nucleotidyltransferase/poly(A) polymerase family.</text>
</comment>
<dbReference type="EMBL" id="AP011948">
    <property type="protein sequence ID" value="BAM41042.1"/>
    <property type="molecule type" value="Genomic_DNA"/>
</dbReference>
<accession>J4CDF3</accession>
<dbReference type="eggNOG" id="KOG2159">
    <property type="taxonomic scope" value="Eukaryota"/>
</dbReference>
<dbReference type="PANTHER" id="PTHR13734:SF5">
    <property type="entry name" value="CCA TRNA NUCLEOTIDYLTRANSFERASE, MITOCHONDRIAL"/>
    <property type="match status" value="1"/>
</dbReference>
<evidence type="ECO:0000256" key="4">
    <source>
        <dbReference type="RuleBase" id="RU003953"/>
    </source>
</evidence>
<dbReference type="OrthoDB" id="445712at2759"/>
<name>J4CDF3_THEOR</name>
<keyword evidence="5" id="KW-1133">Transmembrane helix</keyword>
<gene>
    <name evidence="7" type="ORF">TOT_030000303</name>
</gene>
<dbReference type="GO" id="GO:0001680">
    <property type="term" value="P:tRNA 3'-terminal CCA addition"/>
    <property type="evidence" value="ECO:0007669"/>
    <property type="project" value="TreeGrafter"/>
</dbReference>
<evidence type="ECO:0000256" key="3">
    <source>
        <dbReference type="ARBA" id="ARBA00022884"/>
    </source>
</evidence>
<evidence type="ECO:0000259" key="6">
    <source>
        <dbReference type="Pfam" id="PF01743"/>
    </source>
</evidence>
<protein>
    <submittedName>
        <fullName evidence="7">tRNA nucleotidyltransferase</fullName>
    </submittedName>
</protein>
<feature type="transmembrane region" description="Helical" evidence="5">
    <location>
        <begin position="7"/>
        <end position="27"/>
    </location>
</feature>
<dbReference type="GO" id="GO:0052929">
    <property type="term" value="F:ATP:3'-cytidine-cytidine-tRNA adenylyltransferase activity"/>
    <property type="evidence" value="ECO:0007669"/>
    <property type="project" value="TreeGrafter"/>
</dbReference>
<organism evidence="7 8">
    <name type="scientific">Theileria orientalis strain Shintoku</name>
    <dbReference type="NCBI Taxonomy" id="869250"/>
    <lineage>
        <taxon>Eukaryota</taxon>
        <taxon>Sar</taxon>
        <taxon>Alveolata</taxon>
        <taxon>Apicomplexa</taxon>
        <taxon>Aconoidasida</taxon>
        <taxon>Piroplasmida</taxon>
        <taxon>Theileriidae</taxon>
        <taxon>Theileria</taxon>
    </lineage>
</organism>
<keyword evidence="2 4" id="KW-0808">Transferase</keyword>
<dbReference type="PANTHER" id="PTHR13734">
    <property type="entry name" value="TRNA-NUCLEOTIDYLTRANSFERASE"/>
    <property type="match status" value="1"/>
</dbReference>
<dbReference type="CDD" id="cd05398">
    <property type="entry name" value="NT_ClassII-CCAase"/>
    <property type="match status" value="1"/>
</dbReference>
<dbReference type="Pfam" id="PF01743">
    <property type="entry name" value="PolyA_pol"/>
    <property type="match status" value="1"/>
</dbReference>
<keyword evidence="8" id="KW-1185">Reference proteome</keyword>
<evidence type="ECO:0000313" key="7">
    <source>
        <dbReference type="EMBL" id="BAM41042.1"/>
    </source>
</evidence>
<proteinExistence type="inferred from homology"/>
<evidence type="ECO:0000313" key="8">
    <source>
        <dbReference type="Proteomes" id="UP000003786"/>
    </source>
</evidence>
<evidence type="ECO:0000256" key="2">
    <source>
        <dbReference type="ARBA" id="ARBA00022679"/>
    </source>
</evidence>
<dbReference type="KEGG" id="tot:TOT_030000303"/>
<dbReference type="Proteomes" id="UP000003786">
    <property type="component" value="Chromosome 3"/>
</dbReference>
<keyword evidence="3 4" id="KW-0694">RNA-binding</keyword>
<evidence type="ECO:0000256" key="5">
    <source>
        <dbReference type="SAM" id="Phobius"/>
    </source>
</evidence>
<dbReference type="GO" id="GO:0003723">
    <property type="term" value="F:RNA binding"/>
    <property type="evidence" value="ECO:0007669"/>
    <property type="project" value="UniProtKB-KW"/>
</dbReference>